<organism evidence="1 2">
    <name type="scientific">Pelobates cultripes</name>
    <name type="common">Western spadefoot toad</name>
    <dbReference type="NCBI Taxonomy" id="61616"/>
    <lineage>
        <taxon>Eukaryota</taxon>
        <taxon>Metazoa</taxon>
        <taxon>Chordata</taxon>
        <taxon>Craniata</taxon>
        <taxon>Vertebrata</taxon>
        <taxon>Euteleostomi</taxon>
        <taxon>Amphibia</taxon>
        <taxon>Batrachia</taxon>
        <taxon>Anura</taxon>
        <taxon>Pelobatoidea</taxon>
        <taxon>Pelobatidae</taxon>
        <taxon>Pelobates</taxon>
    </lineage>
</organism>
<keyword evidence="2" id="KW-1185">Reference proteome</keyword>
<dbReference type="Proteomes" id="UP001295444">
    <property type="component" value="Chromosome 02"/>
</dbReference>
<evidence type="ECO:0000313" key="2">
    <source>
        <dbReference type="Proteomes" id="UP001295444"/>
    </source>
</evidence>
<dbReference type="EMBL" id="OW240913">
    <property type="protein sequence ID" value="CAH2250994.1"/>
    <property type="molecule type" value="Genomic_DNA"/>
</dbReference>
<sequence length="81" mass="8917">MDKLRRVLSGQEDEEQGLTSQVTAVMSDSSSQSFRSGVYHLSSLSGALHSADSVCAERCAQPWGFSHTVSFYSWSTIRLND</sequence>
<dbReference type="AlphaFoldDB" id="A0AAD1VR23"/>
<protein>
    <submittedName>
        <fullName evidence="1">Uncharacterized protein</fullName>
    </submittedName>
</protein>
<evidence type="ECO:0000313" key="1">
    <source>
        <dbReference type="EMBL" id="CAH2250994.1"/>
    </source>
</evidence>
<proteinExistence type="predicted"/>
<reference evidence="1" key="1">
    <citation type="submission" date="2022-03" db="EMBL/GenBank/DDBJ databases">
        <authorList>
            <person name="Alioto T."/>
            <person name="Alioto T."/>
            <person name="Gomez Garrido J."/>
        </authorList>
    </citation>
    <scope>NUCLEOTIDE SEQUENCE</scope>
</reference>
<name>A0AAD1VR23_PELCU</name>
<accession>A0AAD1VR23</accession>
<gene>
    <name evidence="1" type="ORF">PECUL_23A040494</name>
</gene>